<dbReference type="InterPro" id="IPR021812">
    <property type="entry name" value="DUF3391"/>
</dbReference>
<evidence type="ECO:0000313" key="4">
    <source>
        <dbReference type="Proteomes" id="UP000469159"/>
    </source>
</evidence>
<proteinExistence type="predicted"/>
<protein>
    <submittedName>
        <fullName evidence="3">DUF3391 domain-containing protein</fullName>
    </submittedName>
</protein>
<dbReference type="InterPro" id="IPR006675">
    <property type="entry name" value="HDIG_dom"/>
</dbReference>
<dbReference type="GO" id="GO:0008081">
    <property type="term" value="F:phosphoric diester hydrolase activity"/>
    <property type="evidence" value="ECO:0007669"/>
    <property type="project" value="UniProtKB-ARBA"/>
</dbReference>
<dbReference type="AlphaFoldDB" id="A0A6I4UXM7"/>
<dbReference type="PANTHER" id="PTHR43155:SF2">
    <property type="entry name" value="CYCLIC DI-GMP PHOSPHODIESTERASE PA4108"/>
    <property type="match status" value="1"/>
</dbReference>
<dbReference type="PANTHER" id="PTHR43155">
    <property type="entry name" value="CYCLIC DI-GMP PHOSPHODIESTERASE PA4108-RELATED"/>
    <property type="match status" value="1"/>
</dbReference>
<gene>
    <name evidence="3" type="ORF">GRI75_12850</name>
</gene>
<dbReference type="Pfam" id="PF11871">
    <property type="entry name" value="DUF3391"/>
    <property type="match status" value="1"/>
</dbReference>
<dbReference type="SMART" id="SM00471">
    <property type="entry name" value="HDc"/>
    <property type="match status" value="1"/>
</dbReference>
<dbReference type="NCBIfam" id="TIGR00277">
    <property type="entry name" value="HDIG"/>
    <property type="match status" value="1"/>
</dbReference>
<feature type="domain" description="HD-GYP" evidence="2">
    <location>
        <begin position="148"/>
        <end position="345"/>
    </location>
</feature>
<dbReference type="InterPro" id="IPR037522">
    <property type="entry name" value="HD_GYP_dom"/>
</dbReference>
<evidence type="ECO:0000313" key="3">
    <source>
        <dbReference type="EMBL" id="MXP42529.1"/>
    </source>
</evidence>
<comment type="caution">
    <text evidence="3">The sequence shown here is derived from an EMBL/GenBank/DDBJ whole genome shotgun (WGS) entry which is preliminary data.</text>
</comment>
<dbReference type="Gene3D" id="1.10.3210.10">
    <property type="entry name" value="Hypothetical protein af1432"/>
    <property type="match status" value="1"/>
</dbReference>
<organism evidence="3 4">
    <name type="scientific">Croceibacterium soli</name>
    <dbReference type="NCBI Taxonomy" id="1739690"/>
    <lineage>
        <taxon>Bacteria</taxon>
        <taxon>Pseudomonadati</taxon>
        <taxon>Pseudomonadota</taxon>
        <taxon>Alphaproteobacteria</taxon>
        <taxon>Sphingomonadales</taxon>
        <taxon>Erythrobacteraceae</taxon>
        <taxon>Croceibacterium</taxon>
    </lineage>
</organism>
<dbReference type="OrthoDB" id="9802066at2"/>
<dbReference type="Proteomes" id="UP000469159">
    <property type="component" value="Unassembled WGS sequence"/>
</dbReference>
<evidence type="ECO:0000256" key="1">
    <source>
        <dbReference type="SAM" id="MobiDB-lite"/>
    </source>
</evidence>
<feature type="compositionally biased region" description="Low complexity" evidence="1">
    <location>
        <begin position="92"/>
        <end position="106"/>
    </location>
</feature>
<evidence type="ECO:0000259" key="2">
    <source>
        <dbReference type="PROSITE" id="PS51832"/>
    </source>
</evidence>
<dbReference type="RefSeq" id="WP_160747388.1">
    <property type="nucleotide sequence ID" value="NZ_WTYK01000008.1"/>
</dbReference>
<dbReference type="InterPro" id="IPR003607">
    <property type="entry name" value="HD/PDEase_dom"/>
</dbReference>
<feature type="region of interest" description="Disordered" evidence="1">
    <location>
        <begin position="62"/>
        <end position="109"/>
    </location>
</feature>
<reference evidence="3 4" key="1">
    <citation type="submission" date="2019-12" db="EMBL/GenBank/DDBJ databases">
        <title>Genomic-based taxomic classification of the family Erythrobacteraceae.</title>
        <authorList>
            <person name="Xu L."/>
        </authorList>
    </citation>
    <scope>NUCLEOTIDE SEQUENCE [LARGE SCALE GENOMIC DNA]</scope>
    <source>
        <strain evidence="3 4">MCCC 1K02066</strain>
    </source>
</reference>
<dbReference type="SUPFAM" id="SSF109604">
    <property type="entry name" value="HD-domain/PDEase-like"/>
    <property type="match status" value="1"/>
</dbReference>
<dbReference type="EMBL" id="WTYK01000008">
    <property type="protein sequence ID" value="MXP42529.1"/>
    <property type="molecule type" value="Genomic_DNA"/>
</dbReference>
<dbReference type="PROSITE" id="PS51832">
    <property type="entry name" value="HD_GYP"/>
    <property type="match status" value="1"/>
</dbReference>
<dbReference type="CDD" id="cd00077">
    <property type="entry name" value="HDc"/>
    <property type="match status" value="1"/>
</dbReference>
<accession>A0A6I4UXM7</accession>
<name>A0A6I4UXM7_9SPHN</name>
<sequence>MKHRIDPTDVVLGMYVCGFGGSWFDHPFWRVKFVLKTPEQLARVRQSDVPFVEIDDELGAGPAAQAAADEPERTSAAQALDSDRRKSGDCCAQSPAKAPAPAAPNASERQRARALVSRSLKVVKTACQDVRLGRAVRLGDVNAVVHDVIETVERSPRALLDVLRLKRKDEYTYLHSVAVCTLMINAAVHLGKSAAETREYGLGGLLHDLGKMGTPDEILNKQGRLTDGEFAAVQAHPEFGYQVLAQSEGMPEVALDVCRHHHEKIDGTGYPFGLAADSISEVARLGAICDVYDALTSERVYKSAVPPLEALAEMWGWKGHFDQHLLFKFMQSVGFFPPGLLVRLRSNRMAFVRTPKARKPATRLLAFYATRENRPIPPQEILIQEDLANDSVVAFSELAAWHPADLQPALDLLTPEELDAVARLNG</sequence>
<dbReference type="Pfam" id="PF13487">
    <property type="entry name" value="HD_5"/>
    <property type="match status" value="1"/>
</dbReference>
<keyword evidence="4" id="KW-1185">Reference proteome</keyword>